<accession>A0AC60Q5V9</accession>
<name>A0AC60Q5V9_IXOPE</name>
<dbReference type="Proteomes" id="UP000805193">
    <property type="component" value="Unassembled WGS sequence"/>
</dbReference>
<comment type="caution">
    <text evidence="1">The sequence shown here is derived from an EMBL/GenBank/DDBJ whole genome shotgun (WGS) entry which is preliminary data.</text>
</comment>
<evidence type="ECO:0000313" key="2">
    <source>
        <dbReference type="Proteomes" id="UP000805193"/>
    </source>
</evidence>
<protein>
    <submittedName>
        <fullName evidence="1">Uncharacterized protein</fullName>
    </submittedName>
</protein>
<gene>
    <name evidence="1" type="ORF">HPB47_024285</name>
</gene>
<evidence type="ECO:0000313" key="1">
    <source>
        <dbReference type="EMBL" id="KAG0428754.1"/>
    </source>
</evidence>
<organism evidence="1 2">
    <name type="scientific">Ixodes persulcatus</name>
    <name type="common">Taiga tick</name>
    <dbReference type="NCBI Taxonomy" id="34615"/>
    <lineage>
        <taxon>Eukaryota</taxon>
        <taxon>Metazoa</taxon>
        <taxon>Ecdysozoa</taxon>
        <taxon>Arthropoda</taxon>
        <taxon>Chelicerata</taxon>
        <taxon>Arachnida</taxon>
        <taxon>Acari</taxon>
        <taxon>Parasitiformes</taxon>
        <taxon>Ixodida</taxon>
        <taxon>Ixodoidea</taxon>
        <taxon>Ixodidae</taxon>
        <taxon>Ixodinae</taxon>
        <taxon>Ixodes</taxon>
    </lineage>
</organism>
<keyword evidence="2" id="KW-1185">Reference proteome</keyword>
<dbReference type="EMBL" id="JABSTQ010009487">
    <property type="protein sequence ID" value="KAG0428754.1"/>
    <property type="molecule type" value="Genomic_DNA"/>
</dbReference>
<sequence>MVPPQCAPSGSQPTRVPPPRPALVERQLHTPQPVPLRPRKRTHKGTSPQGRAQEDAALTTVIEESLRQMGRVCTRPHLYISTPNRAFMALMVSEVETPYDQLKSVLLQRIEASERSRCQQLLSDEELGERRPSKLLRRMIQLLGEGANDIDAALLQELFLHRLPTNVQIVFAAAAPLDLAGLAWLADAVMELPTQQHSRQVTHPAWRKTSGPRRHPKATFTSSANASNKPFSPLQDVKTPIALHNVVGAQHLAEQTTTALTETAHHAHVAASVLARGQKTDN</sequence>
<reference evidence="1 2" key="1">
    <citation type="journal article" date="2020" name="Cell">
        <title>Large-Scale Comparative Analyses of Tick Genomes Elucidate Their Genetic Diversity and Vector Capacities.</title>
        <authorList>
            <consortium name="Tick Genome and Microbiome Consortium (TIGMIC)"/>
            <person name="Jia N."/>
            <person name="Wang J."/>
            <person name="Shi W."/>
            <person name="Du L."/>
            <person name="Sun Y."/>
            <person name="Zhan W."/>
            <person name="Jiang J.F."/>
            <person name="Wang Q."/>
            <person name="Zhang B."/>
            <person name="Ji P."/>
            <person name="Bell-Sakyi L."/>
            <person name="Cui X.M."/>
            <person name="Yuan T.T."/>
            <person name="Jiang B.G."/>
            <person name="Yang W.F."/>
            <person name="Lam T.T."/>
            <person name="Chang Q.C."/>
            <person name="Ding S.J."/>
            <person name="Wang X.J."/>
            <person name="Zhu J.G."/>
            <person name="Ruan X.D."/>
            <person name="Zhao L."/>
            <person name="Wei J.T."/>
            <person name="Ye R.Z."/>
            <person name="Que T.C."/>
            <person name="Du C.H."/>
            <person name="Zhou Y.H."/>
            <person name="Cheng J.X."/>
            <person name="Dai P.F."/>
            <person name="Guo W.B."/>
            <person name="Han X.H."/>
            <person name="Huang E.J."/>
            <person name="Li L.F."/>
            <person name="Wei W."/>
            <person name="Gao Y.C."/>
            <person name="Liu J.Z."/>
            <person name="Shao H.Z."/>
            <person name="Wang X."/>
            <person name="Wang C.C."/>
            <person name="Yang T.C."/>
            <person name="Huo Q.B."/>
            <person name="Li W."/>
            <person name="Chen H.Y."/>
            <person name="Chen S.E."/>
            <person name="Zhou L.G."/>
            <person name="Ni X.B."/>
            <person name="Tian J.H."/>
            <person name="Sheng Y."/>
            <person name="Liu T."/>
            <person name="Pan Y.S."/>
            <person name="Xia L.Y."/>
            <person name="Li J."/>
            <person name="Zhao F."/>
            <person name="Cao W.C."/>
        </authorList>
    </citation>
    <scope>NUCLEOTIDE SEQUENCE [LARGE SCALE GENOMIC DNA]</scope>
    <source>
        <strain evidence="1">Iper-2018</strain>
    </source>
</reference>
<proteinExistence type="predicted"/>